<proteinExistence type="predicted"/>
<dbReference type="AlphaFoldDB" id="A0A2M8QH42"/>
<keyword evidence="2" id="KW-0808">Transferase</keyword>
<dbReference type="PANTHER" id="PTHR48090:SF7">
    <property type="entry name" value="RFBJ PROTEIN"/>
    <property type="match status" value="1"/>
</dbReference>
<comment type="caution">
    <text evidence="2">The sequence shown here is derived from an EMBL/GenBank/DDBJ whole genome shotgun (WGS) entry which is preliminary data.</text>
</comment>
<evidence type="ECO:0000313" key="2">
    <source>
        <dbReference type="EMBL" id="PJF49117.1"/>
    </source>
</evidence>
<sequence length="219" mass="24906">MPVFNEADTIAEILQRVSNVRLDPVEKEIVLVDDCSHDDTPHILKAQTHIPNLKIITHEVNGGKGAAIQTALRYVSGDIVIIQDADLEYDPNDYAKLIAPILRGETKVVYGVRDLGTQKWYMALGNRLVTLATNLLYGAALRDMETCYKTMAREVVQGLQLECRRFDVEAEITAKILRRGYTITEVPIHYHARYEQKKLSPADGWPTLKALWKYRKWQG</sequence>
<dbReference type="Gene3D" id="3.90.550.10">
    <property type="entry name" value="Spore Coat Polysaccharide Biosynthesis Protein SpsA, Chain A"/>
    <property type="match status" value="1"/>
</dbReference>
<dbReference type="InterPro" id="IPR050256">
    <property type="entry name" value="Glycosyltransferase_2"/>
</dbReference>
<gene>
    <name evidence="2" type="ORF">CUN48_00035</name>
</gene>
<accession>A0A2M8QH42</accession>
<reference evidence="2 3" key="1">
    <citation type="submission" date="2017-11" db="EMBL/GenBank/DDBJ databases">
        <title>Evolution of Phototrophy in the Chloroflexi Phylum Driven by Horizontal Gene Transfer.</title>
        <authorList>
            <person name="Ward L.M."/>
            <person name="Hemp J."/>
            <person name="Shih P.M."/>
            <person name="Mcglynn S.E."/>
            <person name="Fischer W."/>
        </authorList>
    </citation>
    <scope>NUCLEOTIDE SEQUENCE [LARGE SCALE GENOMIC DNA]</scope>
    <source>
        <strain evidence="2">JP3_7</strain>
    </source>
</reference>
<dbReference type="InterPro" id="IPR029044">
    <property type="entry name" value="Nucleotide-diphossugar_trans"/>
</dbReference>
<dbReference type="Pfam" id="PF00535">
    <property type="entry name" value="Glycos_transf_2"/>
    <property type="match status" value="1"/>
</dbReference>
<protein>
    <submittedName>
        <fullName evidence="2">Glycosyl transferase</fullName>
    </submittedName>
</protein>
<dbReference type="SUPFAM" id="SSF53448">
    <property type="entry name" value="Nucleotide-diphospho-sugar transferases"/>
    <property type="match status" value="1"/>
</dbReference>
<dbReference type="CDD" id="cd04179">
    <property type="entry name" value="DPM_DPG-synthase_like"/>
    <property type="match status" value="1"/>
</dbReference>
<dbReference type="Proteomes" id="UP000230790">
    <property type="component" value="Unassembled WGS sequence"/>
</dbReference>
<organism evidence="2 3">
    <name type="scientific">Candidatus Thermofonsia Clade 3 bacterium</name>
    <dbReference type="NCBI Taxonomy" id="2364212"/>
    <lineage>
        <taxon>Bacteria</taxon>
        <taxon>Bacillati</taxon>
        <taxon>Chloroflexota</taxon>
        <taxon>Candidatus Thermofontia</taxon>
        <taxon>Candidatus Thermofonsia Clade 3</taxon>
    </lineage>
</organism>
<name>A0A2M8QH42_9CHLR</name>
<dbReference type="PANTHER" id="PTHR48090">
    <property type="entry name" value="UNDECAPRENYL-PHOSPHATE 4-DEOXY-4-FORMAMIDO-L-ARABINOSE TRANSFERASE-RELATED"/>
    <property type="match status" value="1"/>
</dbReference>
<dbReference type="EMBL" id="PGTN01000001">
    <property type="protein sequence ID" value="PJF49117.1"/>
    <property type="molecule type" value="Genomic_DNA"/>
</dbReference>
<evidence type="ECO:0000259" key="1">
    <source>
        <dbReference type="Pfam" id="PF00535"/>
    </source>
</evidence>
<feature type="domain" description="Glycosyltransferase 2-like" evidence="1">
    <location>
        <begin position="1"/>
        <end position="120"/>
    </location>
</feature>
<dbReference type="GO" id="GO:0016740">
    <property type="term" value="F:transferase activity"/>
    <property type="evidence" value="ECO:0007669"/>
    <property type="project" value="UniProtKB-KW"/>
</dbReference>
<evidence type="ECO:0000313" key="3">
    <source>
        <dbReference type="Proteomes" id="UP000230790"/>
    </source>
</evidence>
<dbReference type="InterPro" id="IPR001173">
    <property type="entry name" value="Glyco_trans_2-like"/>
</dbReference>